<dbReference type="EMBL" id="CAJVRC010000851">
    <property type="protein sequence ID" value="CAG8894996.1"/>
    <property type="molecule type" value="Genomic_DNA"/>
</dbReference>
<sequence length="80" mass="9018">MSIIPLCCKIAWEVVYGLLYPSKSQLERALIILELVIDFGITYAAIILSPREWTYAPLVEQKLRSIPTLAFSCGLAFAER</sequence>
<dbReference type="Proteomes" id="UP001154252">
    <property type="component" value="Unassembled WGS sequence"/>
</dbReference>
<dbReference type="Pfam" id="PF25129">
    <property type="entry name" value="Pyr4-TMTC"/>
    <property type="match status" value="1"/>
</dbReference>
<keyword evidence="6" id="KW-0456">Lyase</keyword>
<dbReference type="InterPro" id="IPR039020">
    <property type="entry name" value="PaxB-like"/>
</dbReference>
<comment type="similarity">
    <text evidence="2">Belongs to the paxB family.</text>
</comment>
<accession>A0A9W4K7P4</accession>
<dbReference type="OrthoDB" id="5294024at2759"/>
<comment type="subcellular location">
    <subcellularLocation>
        <location evidence="1">Membrane</location>
        <topology evidence="1">Multi-pass membrane protein</topology>
    </subcellularLocation>
</comment>
<organism evidence="7 8">
    <name type="scientific">Penicillium egyptiacum</name>
    <dbReference type="NCBI Taxonomy" id="1303716"/>
    <lineage>
        <taxon>Eukaryota</taxon>
        <taxon>Fungi</taxon>
        <taxon>Dikarya</taxon>
        <taxon>Ascomycota</taxon>
        <taxon>Pezizomycotina</taxon>
        <taxon>Eurotiomycetes</taxon>
        <taxon>Eurotiomycetidae</taxon>
        <taxon>Eurotiales</taxon>
        <taxon>Aspergillaceae</taxon>
        <taxon>Penicillium</taxon>
    </lineage>
</organism>
<comment type="caution">
    <text evidence="7">The sequence shown here is derived from an EMBL/GenBank/DDBJ whole genome shotgun (WGS) entry which is preliminary data.</text>
</comment>
<evidence type="ECO:0000256" key="1">
    <source>
        <dbReference type="ARBA" id="ARBA00004141"/>
    </source>
</evidence>
<name>A0A9W4K7P4_9EURO</name>
<evidence type="ECO:0000313" key="7">
    <source>
        <dbReference type="EMBL" id="CAG8894996.1"/>
    </source>
</evidence>
<protein>
    <submittedName>
        <fullName evidence="7">Uncharacterized protein</fullName>
    </submittedName>
</protein>
<dbReference type="PANTHER" id="PTHR42038:SF2">
    <property type="entry name" value="TERPENE CYCLASE AUSL"/>
    <property type="match status" value="1"/>
</dbReference>
<proteinExistence type="inferred from homology"/>
<reference evidence="7" key="1">
    <citation type="submission" date="2021-07" db="EMBL/GenBank/DDBJ databases">
        <authorList>
            <person name="Branca A.L. A."/>
        </authorList>
    </citation>
    <scope>NUCLEOTIDE SEQUENCE</scope>
</reference>
<dbReference type="PANTHER" id="PTHR42038">
    <property type="match status" value="1"/>
</dbReference>
<keyword evidence="3" id="KW-0812">Transmembrane</keyword>
<evidence type="ECO:0000256" key="2">
    <source>
        <dbReference type="ARBA" id="ARBA00006757"/>
    </source>
</evidence>
<evidence type="ECO:0000256" key="3">
    <source>
        <dbReference type="ARBA" id="ARBA00022692"/>
    </source>
</evidence>
<keyword evidence="8" id="KW-1185">Reference proteome</keyword>
<dbReference type="GO" id="GO:0016829">
    <property type="term" value="F:lyase activity"/>
    <property type="evidence" value="ECO:0007669"/>
    <property type="project" value="UniProtKB-KW"/>
</dbReference>
<evidence type="ECO:0000313" key="8">
    <source>
        <dbReference type="Proteomes" id="UP001154252"/>
    </source>
</evidence>
<keyword evidence="5" id="KW-0472">Membrane</keyword>
<gene>
    <name evidence="7" type="ORF">PEGY_LOCUS4024</name>
</gene>
<dbReference type="AlphaFoldDB" id="A0A9W4K7P4"/>
<dbReference type="GO" id="GO:0016020">
    <property type="term" value="C:membrane"/>
    <property type="evidence" value="ECO:0007669"/>
    <property type="project" value="UniProtKB-SubCell"/>
</dbReference>
<keyword evidence="4" id="KW-1133">Transmembrane helix</keyword>
<evidence type="ECO:0000256" key="6">
    <source>
        <dbReference type="ARBA" id="ARBA00023239"/>
    </source>
</evidence>
<evidence type="ECO:0000256" key="5">
    <source>
        <dbReference type="ARBA" id="ARBA00023136"/>
    </source>
</evidence>
<evidence type="ECO:0000256" key="4">
    <source>
        <dbReference type="ARBA" id="ARBA00022989"/>
    </source>
</evidence>